<gene>
    <name evidence="3" type="ordered locus">Sare_0572</name>
</gene>
<dbReference type="Gene3D" id="3.40.50.720">
    <property type="entry name" value="NAD(P)-binding Rossmann-like Domain"/>
    <property type="match status" value="1"/>
</dbReference>
<dbReference type="STRING" id="391037.Sare_0572"/>
<organism evidence="3">
    <name type="scientific">Salinispora arenicola (strain CNS-205)</name>
    <dbReference type="NCBI Taxonomy" id="391037"/>
    <lineage>
        <taxon>Bacteria</taxon>
        <taxon>Bacillati</taxon>
        <taxon>Actinomycetota</taxon>
        <taxon>Actinomycetes</taxon>
        <taxon>Micromonosporales</taxon>
        <taxon>Micromonosporaceae</taxon>
        <taxon>Salinispora</taxon>
    </lineage>
</organism>
<proteinExistence type="predicted"/>
<name>A8M130_SALAI</name>
<evidence type="ECO:0000256" key="1">
    <source>
        <dbReference type="ARBA" id="ARBA00023002"/>
    </source>
</evidence>
<dbReference type="InterPro" id="IPR051168">
    <property type="entry name" value="AASS"/>
</dbReference>
<dbReference type="InterPro" id="IPR032095">
    <property type="entry name" value="Sacchrp_dh-like_C"/>
</dbReference>
<dbReference type="PATRIC" id="fig|391037.6.peg.585"/>
<dbReference type="KEGG" id="saq:Sare_0572"/>
<evidence type="ECO:0000313" key="3">
    <source>
        <dbReference type="EMBL" id="ABV96500.1"/>
    </source>
</evidence>
<dbReference type="HOGENOM" id="CLU_677704_0_0_11"/>
<dbReference type="SUPFAM" id="SSF51735">
    <property type="entry name" value="NAD(P)-binding Rossmann-fold domains"/>
    <property type="match status" value="1"/>
</dbReference>
<dbReference type="PANTHER" id="PTHR11133">
    <property type="entry name" value="SACCHAROPINE DEHYDROGENASE"/>
    <property type="match status" value="1"/>
</dbReference>
<dbReference type="OrthoDB" id="3397727at2"/>
<dbReference type="SUPFAM" id="SSF55347">
    <property type="entry name" value="Glyceraldehyde-3-phosphate dehydrogenase-like, C-terminal domain"/>
    <property type="match status" value="1"/>
</dbReference>
<dbReference type="InterPro" id="IPR036291">
    <property type="entry name" value="NAD(P)-bd_dom_sf"/>
</dbReference>
<accession>A8M130</accession>
<dbReference type="GO" id="GO:0016491">
    <property type="term" value="F:oxidoreductase activity"/>
    <property type="evidence" value="ECO:0007669"/>
    <property type="project" value="UniProtKB-KW"/>
</dbReference>
<keyword evidence="1" id="KW-0560">Oxidoreductase</keyword>
<sequence length="388" mass="41502">MKAAQFGCGKMGAGAAYALATDPATTRLTLVDRDRARAEETARLIAPYATCRIVVSSDPDTAISGQDILTMALPWAATRHLIEEAARGGRPVASITRPPVEQLDTLHTVARAGDSSLLLPIGLEPGLTELLAASLAERLDHTTAVEIFCGGIPREPREPIGHVTFFGGENAHHLPIAQRDAYAAATGQIIRLPRFSGLEQRSFRGVGNLQAFHDGMVPWLCEHPALDRADCTQKTVRWPGFGEAVTELARLGLLAEEPVDLDGTSVVPRRLTERVLAPQLVAGARDNDLVVLDVAVQGTIAGRPAHLRTELRDAHDPATGLSAMARTTGFTLAAAGVLLAEDAIGGTGWLVPHLTIRGDVRKRLFRSLARHGISITSTSDQPPREETR</sequence>
<feature type="domain" description="Saccharopine dehydrogenase-like C-terminal" evidence="2">
    <location>
        <begin position="122"/>
        <end position="373"/>
    </location>
</feature>
<dbReference type="eggNOG" id="COG1748">
    <property type="taxonomic scope" value="Bacteria"/>
</dbReference>
<dbReference type="Pfam" id="PF16653">
    <property type="entry name" value="Sacchrp_dh_C"/>
    <property type="match status" value="1"/>
</dbReference>
<evidence type="ECO:0000259" key="2">
    <source>
        <dbReference type="Pfam" id="PF16653"/>
    </source>
</evidence>
<dbReference type="EMBL" id="CP000850">
    <property type="protein sequence ID" value="ABV96500.1"/>
    <property type="molecule type" value="Genomic_DNA"/>
</dbReference>
<dbReference type="AlphaFoldDB" id="A8M130"/>
<protein>
    <submittedName>
        <fullName evidence="3">Saccharopine dehydrogenase</fullName>
    </submittedName>
</protein>
<reference evidence="3" key="1">
    <citation type="submission" date="2007-10" db="EMBL/GenBank/DDBJ databases">
        <title>Complete sequence of Salinispora arenicola CNS-205.</title>
        <authorList>
            <consortium name="US DOE Joint Genome Institute"/>
            <person name="Copeland A."/>
            <person name="Lucas S."/>
            <person name="Lapidus A."/>
            <person name="Barry K."/>
            <person name="Glavina del Rio T."/>
            <person name="Dalin E."/>
            <person name="Tice H."/>
            <person name="Pitluck S."/>
            <person name="Foster B."/>
            <person name="Schmutz J."/>
            <person name="Larimer F."/>
            <person name="Land M."/>
            <person name="Hauser L."/>
            <person name="Kyrpides N."/>
            <person name="Ivanova N."/>
            <person name="Jensen P.R."/>
            <person name="Moore B.S."/>
            <person name="Penn K."/>
            <person name="Jenkins C."/>
            <person name="Udwary D."/>
            <person name="Xiang L."/>
            <person name="Gontang E."/>
            <person name="Richardson P."/>
        </authorList>
    </citation>
    <scope>NUCLEOTIDE SEQUENCE [LARGE SCALE GENOMIC DNA]</scope>
    <source>
        <strain evidence="3">CNS-205</strain>
    </source>
</reference>
<dbReference type="PANTHER" id="PTHR11133:SF22">
    <property type="entry name" value="ALPHA-AMINOADIPIC SEMIALDEHYDE SYNTHASE, MITOCHONDRIAL"/>
    <property type="match status" value="1"/>
</dbReference>
<dbReference type="Gene3D" id="3.30.360.10">
    <property type="entry name" value="Dihydrodipicolinate Reductase, domain 2"/>
    <property type="match status" value="1"/>
</dbReference>